<dbReference type="InterPro" id="IPR036438">
    <property type="entry name" value="Insulin-like_sf"/>
</dbReference>
<feature type="compositionally biased region" description="Low complexity" evidence="4">
    <location>
        <begin position="56"/>
        <end position="77"/>
    </location>
</feature>
<accession>A0A9J6GXL3</accession>
<evidence type="ECO:0000256" key="2">
    <source>
        <dbReference type="ARBA" id="ARBA00022685"/>
    </source>
</evidence>
<dbReference type="OrthoDB" id="6414143at2759"/>
<evidence type="ECO:0000256" key="4">
    <source>
        <dbReference type="SAM" id="MobiDB-lite"/>
    </source>
</evidence>
<sequence>MIGPPWLASEPFRIHTRSGGFLRTGVSPVQRPFVVYRPAPLRRDGSAQGGADEDGSSSSSSAEAVTTTSPAPPADVTYNRHHSSSHVQSSCGGGGIVEECCRRPCSFATLASYCARPSDGSSLDAFNVIASSGGSASSSLTLSSSSSSEGGQSGMQGDQASSSHAQGQPEPRTTRPPRIAPSARLQTAHEVNREHNEVDGARRPGAPSRLTTGRMLPGTAFLTSPEDDTPFSTRPRIGTFSRHRPYWYVVQAAFNGDAEEEGLDA</sequence>
<keyword evidence="7" id="KW-1185">Reference proteome</keyword>
<comment type="similarity">
    <text evidence="1">Belongs to the insulin family.</text>
</comment>
<dbReference type="SUPFAM" id="SSF56994">
    <property type="entry name" value="Insulin-like"/>
    <property type="match status" value="1"/>
</dbReference>
<evidence type="ECO:0000313" key="7">
    <source>
        <dbReference type="Proteomes" id="UP000821853"/>
    </source>
</evidence>
<dbReference type="InterPro" id="IPR016179">
    <property type="entry name" value="Insulin-like"/>
</dbReference>
<feature type="domain" description="Insulin-like" evidence="5">
    <location>
        <begin position="78"/>
        <end position="114"/>
    </location>
</feature>
<keyword evidence="3" id="KW-0732">Signal</keyword>
<feature type="compositionally biased region" description="Basic and acidic residues" evidence="4">
    <location>
        <begin position="190"/>
        <end position="202"/>
    </location>
</feature>
<dbReference type="EMBL" id="JABSTR010000010">
    <property type="protein sequence ID" value="KAH9380189.1"/>
    <property type="molecule type" value="Genomic_DNA"/>
</dbReference>
<dbReference type="Gene3D" id="1.10.100.10">
    <property type="entry name" value="Insulin-like"/>
    <property type="match status" value="1"/>
</dbReference>
<proteinExistence type="inferred from homology"/>
<dbReference type="VEuPathDB" id="VectorBase:HLOH_054199"/>
<feature type="compositionally biased region" description="Low complexity" evidence="4">
    <location>
        <begin position="134"/>
        <end position="150"/>
    </location>
</feature>
<dbReference type="OMA" id="YCARPSD"/>
<dbReference type="Pfam" id="PF00049">
    <property type="entry name" value="Insulin"/>
    <property type="match status" value="1"/>
</dbReference>
<feature type="region of interest" description="Disordered" evidence="4">
    <location>
        <begin position="37"/>
        <end position="89"/>
    </location>
</feature>
<feature type="region of interest" description="Disordered" evidence="4">
    <location>
        <begin position="134"/>
        <end position="238"/>
    </location>
</feature>
<comment type="caution">
    <text evidence="6">The sequence shown here is derived from an EMBL/GenBank/DDBJ whole genome shotgun (WGS) entry which is preliminary data.</text>
</comment>
<dbReference type="Proteomes" id="UP000821853">
    <property type="component" value="Chromosome 8"/>
</dbReference>
<name>A0A9J6GXL3_HAELO</name>
<dbReference type="AlphaFoldDB" id="A0A9J6GXL3"/>
<dbReference type="PROSITE" id="PS00262">
    <property type="entry name" value="INSULIN"/>
    <property type="match status" value="1"/>
</dbReference>
<evidence type="ECO:0000256" key="3">
    <source>
        <dbReference type="ARBA" id="ARBA00022729"/>
    </source>
</evidence>
<keyword evidence="2" id="KW-0165">Cleavage on pair of basic residues</keyword>
<dbReference type="InterPro" id="IPR022353">
    <property type="entry name" value="Insulin_CS"/>
</dbReference>
<evidence type="ECO:0000259" key="5">
    <source>
        <dbReference type="Pfam" id="PF00049"/>
    </source>
</evidence>
<gene>
    <name evidence="6" type="ORF">HPB48_004079</name>
</gene>
<evidence type="ECO:0000256" key="1">
    <source>
        <dbReference type="ARBA" id="ARBA00009034"/>
    </source>
</evidence>
<dbReference type="GO" id="GO:0005576">
    <property type="term" value="C:extracellular region"/>
    <property type="evidence" value="ECO:0007669"/>
    <property type="project" value="InterPro"/>
</dbReference>
<dbReference type="CDD" id="cd04366">
    <property type="entry name" value="IlGF_insulin_bombyxin_like"/>
    <property type="match status" value="1"/>
</dbReference>
<feature type="compositionally biased region" description="Polar residues" evidence="4">
    <location>
        <begin position="155"/>
        <end position="166"/>
    </location>
</feature>
<organism evidence="6 7">
    <name type="scientific">Haemaphysalis longicornis</name>
    <name type="common">Bush tick</name>
    <dbReference type="NCBI Taxonomy" id="44386"/>
    <lineage>
        <taxon>Eukaryota</taxon>
        <taxon>Metazoa</taxon>
        <taxon>Ecdysozoa</taxon>
        <taxon>Arthropoda</taxon>
        <taxon>Chelicerata</taxon>
        <taxon>Arachnida</taxon>
        <taxon>Acari</taxon>
        <taxon>Parasitiformes</taxon>
        <taxon>Ixodida</taxon>
        <taxon>Ixodoidea</taxon>
        <taxon>Ixodidae</taxon>
        <taxon>Haemaphysalinae</taxon>
        <taxon>Haemaphysalis</taxon>
    </lineage>
</organism>
<evidence type="ECO:0000313" key="6">
    <source>
        <dbReference type="EMBL" id="KAH9380189.1"/>
    </source>
</evidence>
<dbReference type="GO" id="GO:0005179">
    <property type="term" value="F:hormone activity"/>
    <property type="evidence" value="ECO:0007669"/>
    <property type="project" value="InterPro"/>
</dbReference>
<protein>
    <recommendedName>
        <fullName evidence="5">Insulin-like domain-containing protein</fullName>
    </recommendedName>
</protein>
<reference evidence="6 7" key="1">
    <citation type="journal article" date="2020" name="Cell">
        <title>Large-Scale Comparative Analyses of Tick Genomes Elucidate Their Genetic Diversity and Vector Capacities.</title>
        <authorList>
            <consortium name="Tick Genome and Microbiome Consortium (TIGMIC)"/>
            <person name="Jia N."/>
            <person name="Wang J."/>
            <person name="Shi W."/>
            <person name="Du L."/>
            <person name="Sun Y."/>
            <person name="Zhan W."/>
            <person name="Jiang J.F."/>
            <person name="Wang Q."/>
            <person name="Zhang B."/>
            <person name="Ji P."/>
            <person name="Bell-Sakyi L."/>
            <person name="Cui X.M."/>
            <person name="Yuan T.T."/>
            <person name="Jiang B.G."/>
            <person name="Yang W.F."/>
            <person name="Lam T.T."/>
            <person name="Chang Q.C."/>
            <person name="Ding S.J."/>
            <person name="Wang X.J."/>
            <person name="Zhu J.G."/>
            <person name="Ruan X.D."/>
            <person name="Zhao L."/>
            <person name="Wei J.T."/>
            <person name="Ye R.Z."/>
            <person name="Que T.C."/>
            <person name="Du C.H."/>
            <person name="Zhou Y.H."/>
            <person name="Cheng J.X."/>
            <person name="Dai P.F."/>
            <person name="Guo W.B."/>
            <person name="Han X.H."/>
            <person name="Huang E.J."/>
            <person name="Li L.F."/>
            <person name="Wei W."/>
            <person name="Gao Y.C."/>
            <person name="Liu J.Z."/>
            <person name="Shao H.Z."/>
            <person name="Wang X."/>
            <person name="Wang C.C."/>
            <person name="Yang T.C."/>
            <person name="Huo Q.B."/>
            <person name="Li W."/>
            <person name="Chen H.Y."/>
            <person name="Chen S.E."/>
            <person name="Zhou L.G."/>
            <person name="Ni X.B."/>
            <person name="Tian J.H."/>
            <person name="Sheng Y."/>
            <person name="Liu T."/>
            <person name="Pan Y.S."/>
            <person name="Xia L.Y."/>
            <person name="Li J."/>
            <person name="Zhao F."/>
            <person name="Cao W.C."/>
        </authorList>
    </citation>
    <scope>NUCLEOTIDE SEQUENCE [LARGE SCALE GENOMIC DNA]</scope>
    <source>
        <strain evidence="6">HaeL-2018</strain>
    </source>
</reference>